<dbReference type="AlphaFoldDB" id="A0A0G2I9W6"/>
<sequence length="101" mass="11415">MSSESYYPDTPQRIEFGRFELTTYARFQALAGRIGFVERMESVAGKQTRVSRAGLNKEDLGGVEAEPPPQWSSILIVLPFCFCIVVQKRLRFDGLSLLARN</sequence>
<proteinExistence type="predicted"/>
<accession>A0A0G2I9W6</accession>
<name>A0A0G2I9W6_9EURO</name>
<evidence type="ECO:0000313" key="2">
    <source>
        <dbReference type="Proteomes" id="UP000034164"/>
    </source>
</evidence>
<gene>
    <name evidence="1" type="ORF">EMCG_06940</name>
</gene>
<protein>
    <submittedName>
        <fullName evidence="1">Uncharacterized protein</fullName>
    </submittedName>
</protein>
<dbReference type="EMBL" id="LCZI01000263">
    <property type="protein sequence ID" value="KKZ67412.1"/>
    <property type="molecule type" value="Genomic_DNA"/>
</dbReference>
<reference evidence="2" key="1">
    <citation type="journal article" date="2015" name="PLoS Genet.">
        <title>The dynamic genome and transcriptome of the human fungal pathogen Blastomyces and close relative Emmonsia.</title>
        <authorList>
            <person name="Munoz J.F."/>
            <person name="Gauthier G.M."/>
            <person name="Desjardins C.A."/>
            <person name="Gallo J.E."/>
            <person name="Holder J."/>
            <person name="Sullivan T.D."/>
            <person name="Marty A.J."/>
            <person name="Carmen J.C."/>
            <person name="Chen Z."/>
            <person name="Ding L."/>
            <person name="Gujja S."/>
            <person name="Magrini V."/>
            <person name="Misas E."/>
            <person name="Mitreva M."/>
            <person name="Priest M."/>
            <person name="Saif S."/>
            <person name="Whiston E.A."/>
            <person name="Young S."/>
            <person name="Zeng Q."/>
            <person name="Goldman W.E."/>
            <person name="Mardis E.R."/>
            <person name="Taylor J.W."/>
            <person name="McEwen J.G."/>
            <person name="Clay O.K."/>
            <person name="Klein B.S."/>
            <person name="Cuomo C.A."/>
        </authorList>
    </citation>
    <scope>NUCLEOTIDE SEQUENCE [LARGE SCALE GENOMIC DNA]</scope>
    <source>
        <strain evidence="2">UAMH 3008</strain>
    </source>
</reference>
<evidence type="ECO:0000313" key="1">
    <source>
        <dbReference type="EMBL" id="KKZ67412.1"/>
    </source>
</evidence>
<comment type="caution">
    <text evidence="1">The sequence shown here is derived from an EMBL/GenBank/DDBJ whole genome shotgun (WGS) entry which is preliminary data.</text>
</comment>
<organism evidence="1 2">
    <name type="scientific">[Emmonsia] crescens</name>
    <dbReference type="NCBI Taxonomy" id="73230"/>
    <lineage>
        <taxon>Eukaryota</taxon>
        <taxon>Fungi</taxon>
        <taxon>Dikarya</taxon>
        <taxon>Ascomycota</taxon>
        <taxon>Pezizomycotina</taxon>
        <taxon>Eurotiomycetes</taxon>
        <taxon>Eurotiomycetidae</taxon>
        <taxon>Onygenales</taxon>
        <taxon>Ajellomycetaceae</taxon>
        <taxon>Emergomyces</taxon>
    </lineage>
</organism>
<dbReference type="Proteomes" id="UP000034164">
    <property type="component" value="Unassembled WGS sequence"/>
</dbReference>
<dbReference type="VEuPathDB" id="FungiDB:EMCG_06940"/>